<feature type="transmembrane region" description="Helical" evidence="1">
    <location>
        <begin position="251"/>
        <end position="273"/>
    </location>
</feature>
<proteinExistence type="predicted"/>
<name>T0ZG40_9ZZZZ</name>
<keyword evidence="1" id="KW-0472">Membrane</keyword>
<comment type="caution">
    <text evidence="2">The sequence shown here is derived from an EMBL/GenBank/DDBJ whole genome shotgun (WGS) entry which is preliminary data.</text>
</comment>
<accession>T0ZG40</accession>
<dbReference type="AlphaFoldDB" id="T0ZG40"/>
<dbReference type="Gene3D" id="3.90.550.10">
    <property type="entry name" value="Spore Coat Polysaccharide Biosynthesis Protein SpsA, Chain A"/>
    <property type="match status" value="1"/>
</dbReference>
<protein>
    <submittedName>
        <fullName evidence="2">Membrane protein containing Glycosyl transferase, family 2 domain protein</fullName>
        <ecNumber evidence="2">2.-.-.-</ecNumber>
    </submittedName>
</protein>
<dbReference type="InterPro" id="IPR029044">
    <property type="entry name" value="Nucleotide-diphossugar_trans"/>
</dbReference>
<reference evidence="2" key="1">
    <citation type="submission" date="2013-08" db="EMBL/GenBank/DDBJ databases">
        <authorList>
            <person name="Mendez C."/>
            <person name="Richter M."/>
            <person name="Ferrer M."/>
            <person name="Sanchez J."/>
        </authorList>
    </citation>
    <scope>NUCLEOTIDE SEQUENCE</scope>
</reference>
<dbReference type="InterPro" id="IPR050834">
    <property type="entry name" value="Glycosyltransf_2"/>
</dbReference>
<dbReference type="GO" id="GO:0016740">
    <property type="term" value="F:transferase activity"/>
    <property type="evidence" value="ECO:0007669"/>
    <property type="project" value="UniProtKB-KW"/>
</dbReference>
<keyword evidence="1" id="KW-1133">Transmembrane helix</keyword>
<dbReference type="SUPFAM" id="SSF53448">
    <property type="entry name" value="Nucleotide-diphospho-sugar transferases"/>
    <property type="match status" value="1"/>
</dbReference>
<dbReference type="EMBL" id="AUZY01008156">
    <property type="protein sequence ID" value="EQD47161.1"/>
    <property type="molecule type" value="Genomic_DNA"/>
</dbReference>
<keyword evidence="1" id="KW-0812">Transmembrane</keyword>
<reference evidence="2" key="2">
    <citation type="journal article" date="2014" name="ISME J.">
        <title>Microbial stratification in low pH oxic and suboxic macroscopic growths along an acid mine drainage.</title>
        <authorList>
            <person name="Mendez-Garcia C."/>
            <person name="Mesa V."/>
            <person name="Sprenger R.R."/>
            <person name="Richter M."/>
            <person name="Diez M.S."/>
            <person name="Solano J."/>
            <person name="Bargiela R."/>
            <person name="Golyshina O.V."/>
            <person name="Manteca A."/>
            <person name="Ramos J.L."/>
            <person name="Gallego J.R."/>
            <person name="Llorente I."/>
            <person name="Martins Dos Santos V.A."/>
            <person name="Jensen O.N."/>
            <person name="Pelaez A.I."/>
            <person name="Sanchez J."/>
            <person name="Ferrer M."/>
        </authorList>
    </citation>
    <scope>NUCLEOTIDE SEQUENCE</scope>
</reference>
<dbReference type="EC" id="2.-.-.-" evidence="2"/>
<organism evidence="2">
    <name type="scientific">mine drainage metagenome</name>
    <dbReference type="NCBI Taxonomy" id="410659"/>
    <lineage>
        <taxon>unclassified sequences</taxon>
        <taxon>metagenomes</taxon>
        <taxon>ecological metagenomes</taxon>
    </lineage>
</organism>
<dbReference type="Pfam" id="PF13641">
    <property type="entry name" value="Glyco_tranf_2_3"/>
    <property type="match status" value="1"/>
</dbReference>
<gene>
    <name evidence="2" type="ORF">B1B_12453</name>
</gene>
<dbReference type="PANTHER" id="PTHR43685:SF2">
    <property type="entry name" value="GLYCOSYLTRANSFERASE 2-LIKE DOMAIN-CONTAINING PROTEIN"/>
    <property type="match status" value="1"/>
</dbReference>
<dbReference type="PANTHER" id="PTHR43685">
    <property type="entry name" value="GLYCOSYLTRANSFERASE"/>
    <property type="match status" value="1"/>
</dbReference>
<evidence type="ECO:0000313" key="2">
    <source>
        <dbReference type="EMBL" id="EQD47161.1"/>
    </source>
</evidence>
<sequence length="355" mass="38433">MAGRPRAPGEVTVIVTVLNDPRVRRTIESLRSQHPAIATIVIDDGGGPSGEIRRITEEIARSDPRVQWLDAPGSVAQSRNTALARVDSEFVAFLDADEIAPADWLAHLLAPFSDPAVGFTGGPTPALAGSARGPGVRYYDGYLRRFYDVVARRHPHALPMGNSAWRMAVFDRCGPLDTTLSLGAGNEDHDMAVRALKTGWKAAYVPEAYVEHDFSDLTSWRLLRKQSRYAFGGFALWRRRGSTYEASGSRLAPYVVLPGLAVLGAILLVPGPTRTMGEILLGIGAIGLGLLALGLTAQGFAWDRTYPGMRYRAFEILRRWATLWGAARGWLRFGWSGRRPGAGATAADSPASGKP</sequence>
<feature type="transmembrane region" description="Helical" evidence="1">
    <location>
        <begin position="279"/>
        <end position="302"/>
    </location>
</feature>
<evidence type="ECO:0000256" key="1">
    <source>
        <dbReference type="SAM" id="Phobius"/>
    </source>
</evidence>
<keyword evidence="2" id="KW-0808">Transferase</keyword>